<dbReference type="AlphaFoldDB" id="A0A840I518"/>
<proteinExistence type="predicted"/>
<evidence type="ECO:0000256" key="1">
    <source>
        <dbReference type="ARBA" id="ARBA00022475"/>
    </source>
</evidence>
<protein>
    <submittedName>
        <fullName evidence="6">Curli biogenesis system outer membrane secretion channel CsgG</fullName>
    </submittedName>
</protein>
<dbReference type="InterPro" id="IPR005534">
    <property type="entry name" value="Curli_assmbl/transp-comp_CsgG"/>
</dbReference>
<dbReference type="Gene3D" id="3.40.50.10610">
    <property type="entry name" value="ABC-type transport auxiliary lipoprotein component"/>
    <property type="match status" value="1"/>
</dbReference>
<comment type="caution">
    <text evidence="6">The sequence shown here is derived from an EMBL/GenBank/DDBJ whole genome shotgun (WGS) entry which is preliminary data.</text>
</comment>
<keyword evidence="1" id="KW-1003">Cell membrane</keyword>
<keyword evidence="2" id="KW-0732">Signal</keyword>
<gene>
    <name evidence="6" type="ORF">GGQ59_001962</name>
</gene>
<keyword evidence="5" id="KW-0449">Lipoprotein</keyword>
<name>A0A840I518_9PROT</name>
<evidence type="ECO:0000256" key="4">
    <source>
        <dbReference type="ARBA" id="ARBA00023139"/>
    </source>
</evidence>
<accession>A0A840I518</accession>
<reference evidence="6 7" key="1">
    <citation type="submission" date="2020-08" db="EMBL/GenBank/DDBJ databases">
        <title>Genomic Encyclopedia of Type Strains, Phase IV (KMG-IV): sequencing the most valuable type-strain genomes for metagenomic binning, comparative biology and taxonomic classification.</title>
        <authorList>
            <person name="Goeker M."/>
        </authorList>
    </citation>
    <scope>NUCLEOTIDE SEQUENCE [LARGE SCALE GENOMIC DNA]</scope>
    <source>
        <strain evidence="6 7">DSM 102850</strain>
    </source>
</reference>
<dbReference type="PANTHER" id="PTHR41164:SF1">
    <property type="entry name" value="CURLI PRODUCTION ASSEMBLY_TRANSPORT COMPONENT CSGG"/>
    <property type="match status" value="1"/>
</dbReference>
<keyword evidence="4" id="KW-0564">Palmitate</keyword>
<dbReference type="EMBL" id="JACHOB010000004">
    <property type="protein sequence ID" value="MBB4659425.1"/>
    <property type="molecule type" value="Genomic_DNA"/>
</dbReference>
<sequence>METTPVQQPVSQTQAEEAQRLAAEALPAAPSLKRKVAVGRFTNATRYGRALLYDDERDPLAEQASDIVSNRLAETDAFIVVERRDLELLEDEADLTGKQMDLIGVDTLLVGSVTEFGRKTEGKAGFLSSTKKQAAEAVVEVRMIDAKTGVVFATATGTGSASTEAGETMGFGTRAAFDATLTDKALSSAIADLMTAVMQNVTARPWQADILKVESERAFISGGRSQGLKVGDELAVMREGEAVRSERSGMVIRLPGEEVARVRVTGFFGDTELAEGAVVTLLSGRLPTSGEGHLVEEVRS</sequence>
<dbReference type="GO" id="GO:0030288">
    <property type="term" value="C:outer membrane-bounded periplasmic space"/>
    <property type="evidence" value="ECO:0007669"/>
    <property type="project" value="InterPro"/>
</dbReference>
<dbReference type="Pfam" id="PF03783">
    <property type="entry name" value="CsgG"/>
    <property type="match status" value="1"/>
</dbReference>
<keyword evidence="3" id="KW-0472">Membrane</keyword>
<evidence type="ECO:0000313" key="6">
    <source>
        <dbReference type="EMBL" id="MBB4659425.1"/>
    </source>
</evidence>
<evidence type="ECO:0000256" key="3">
    <source>
        <dbReference type="ARBA" id="ARBA00023136"/>
    </source>
</evidence>
<dbReference type="RefSeq" id="WP_221400981.1">
    <property type="nucleotide sequence ID" value="NZ_JACHOB010000004.1"/>
</dbReference>
<dbReference type="PANTHER" id="PTHR41164">
    <property type="entry name" value="CURLI PRODUCTION ASSEMBLY/TRANSPORT COMPONENT CSGG"/>
    <property type="match status" value="1"/>
</dbReference>
<evidence type="ECO:0000256" key="5">
    <source>
        <dbReference type="ARBA" id="ARBA00023288"/>
    </source>
</evidence>
<dbReference type="Proteomes" id="UP000563524">
    <property type="component" value="Unassembled WGS sequence"/>
</dbReference>
<evidence type="ECO:0000313" key="7">
    <source>
        <dbReference type="Proteomes" id="UP000563524"/>
    </source>
</evidence>
<evidence type="ECO:0000256" key="2">
    <source>
        <dbReference type="ARBA" id="ARBA00022729"/>
    </source>
</evidence>
<keyword evidence="7" id="KW-1185">Reference proteome</keyword>
<organism evidence="6 7">
    <name type="scientific">Parvularcula dongshanensis</name>
    <dbReference type="NCBI Taxonomy" id="1173995"/>
    <lineage>
        <taxon>Bacteria</taxon>
        <taxon>Pseudomonadati</taxon>
        <taxon>Pseudomonadota</taxon>
        <taxon>Alphaproteobacteria</taxon>
        <taxon>Parvularculales</taxon>
        <taxon>Parvularculaceae</taxon>
        <taxon>Parvularcula</taxon>
    </lineage>
</organism>